<organism evidence="1 2">
    <name type="scientific">Bacteroides cellulosilyticus</name>
    <dbReference type="NCBI Taxonomy" id="246787"/>
    <lineage>
        <taxon>Bacteria</taxon>
        <taxon>Pseudomonadati</taxon>
        <taxon>Bacteroidota</taxon>
        <taxon>Bacteroidia</taxon>
        <taxon>Bacteroidales</taxon>
        <taxon>Bacteroidaceae</taxon>
        <taxon>Bacteroides</taxon>
    </lineage>
</organism>
<protein>
    <submittedName>
        <fullName evidence="1">DUF4493 domain-containing protein</fullName>
    </submittedName>
</protein>
<sequence length="232" mass="25515">MDMRHVLLYMLIFFLFTSCQREEELQATVGRGYLSLASLAVSNVGIVSVNTRAVNAELAVEIEKEDGTSVVSYEAGTAEASAKIELEAGKYVLKAHTSNYGQTWDESAKGEPVFYKEQPFTIVAEKVNYLTVSVPMINIGVRLVLPEGFSEWFNGYSFSARIGERCVILRNGETAYYALSGEGKEPVELSYSLSATNVDGESLNKEGNCTGILSGVVYEITYSFASRSFILR</sequence>
<name>A0A412IKQ7_9BACE</name>
<gene>
    <name evidence="1" type="ORF">DWX97_07780</name>
</gene>
<evidence type="ECO:0000313" key="2">
    <source>
        <dbReference type="Proteomes" id="UP000283341"/>
    </source>
</evidence>
<comment type="caution">
    <text evidence="1">The sequence shown here is derived from an EMBL/GenBank/DDBJ whole genome shotgun (WGS) entry which is preliminary data.</text>
</comment>
<dbReference type="EMBL" id="QRVJ01000004">
    <property type="protein sequence ID" value="RGS38245.1"/>
    <property type="molecule type" value="Genomic_DNA"/>
</dbReference>
<dbReference type="PROSITE" id="PS51257">
    <property type="entry name" value="PROKAR_LIPOPROTEIN"/>
    <property type="match status" value="1"/>
</dbReference>
<dbReference type="Proteomes" id="UP000283341">
    <property type="component" value="Unassembled WGS sequence"/>
</dbReference>
<dbReference type="AlphaFoldDB" id="A0A412IKQ7"/>
<reference evidence="1 2" key="1">
    <citation type="submission" date="2018-08" db="EMBL/GenBank/DDBJ databases">
        <title>A genome reference for cultivated species of the human gut microbiota.</title>
        <authorList>
            <person name="Zou Y."/>
            <person name="Xue W."/>
            <person name="Luo G."/>
        </authorList>
    </citation>
    <scope>NUCLEOTIDE SEQUENCE [LARGE SCALE GENOMIC DNA]</scope>
    <source>
        <strain evidence="1 2">AF22-3AC</strain>
    </source>
</reference>
<accession>A0A412IKQ7</accession>
<dbReference type="Pfam" id="PF14900">
    <property type="entry name" value="DUF4493"/>
    <property type="match status" value="1"/>
</dbReference>
<dbReference type="InterPro" id="IPR027840">
    <property type="entry name" value="DUF4493"/>
</dbReference>
<evidence type="ECO:0000313" key="1">
    <source>
        <dbReference type="EMBL" id="RGS38245.1"/>
    </source>
</evidence>
<proteinExistence type="predicted"/>